<evidence type="ECO:0000256" key="5">
    <source>
        <dbReference type="ARBA" id="ARBA00022989"/>
    </source>
</evidence>
<keyword evidence="9" id="KW-1185">Reference proteome</keyword>
<dbReference type="EMBL" id="QZWG01000014">
    <property type="protein sequence ID" value="RZB69433.1"/>
    <property type="molecule type" value="Genomic_DNA"/>
</dbReference>
<dbReference type="GO" id="GO:0005886">
    <property type="term" value="C:plasma membrane"/>
    <property type="evidence" value="ECO:0007669"/>
    <property type="project" value="UniProtKB-SubCell"/>
</dbReference>
<dbReference type="Pfam" id="PF08137">
    <property type="entry name" value="DVL"/>
    <property type="match status" value="1"/>
</dbReference>
<evidence type="ECO:0000256" key="1">
    <source>
        <dbReference type="ARBA" id="ARBA00004162"/>
    </source>
</evidence>
<keyword evidence="3" id="KW-1003">Cell membrane</keyword>
<evidence type="ECO:0000256" key="2">
    <source>
        <dbReference type="ARBA" id="ARBA00022473"/>
    </source>
</evidence>
<dbReference type="InterPro" id="IPR051525">
    <property type="entry name" value="DVL_RTFL_regulatory"/>
</dbReference>
<accession>A0A445H731</accession>
<evidence type="ECO:0000256" key="3">
    <source>
        <dbReference type="ARBA" id="ARBA00022475"/>
    </source>
</evidence>
<dbReference type="AlphaFoldDB" id="A0A445H731"/>
<evidence type="ECO:0000256" key="7">
    <source>
        <dbReference type="ARBA" id="ARBA00024340"/>
    </source>
</evidence>
<evidence type="ECO:0000313" key="8">
    <source>
        <dbReference type="EMBL" id="RZB69433.1"/>
    </source>
</evidence>
<comment type="subcellular location">
    <subcellularLocation>
        <location evidence="1">Cell membrane</location>
        <topology evidence="1">Single-pass membrane protein</topology>
    </subcellularLocation>
</comment>
<gene>
    <name evidence="8" type="ORF">D0Y65_038976</name>
</gene>
<dbReference type="PANTHER" id="PTHR33102">
    <property type="entry name" value="DVL19-RELATED-RELATED"/>
    <property type="match status" value="1"/>
</dbReference>
<sequence>MDDDSLVDSDLGWLSSVAELELGLEDSSFLKLCSSKHPYKLCSTKVPMEDVKLFLPYIRTQVKAYFLCGYLFDQAKYNRELEKLIIELRHAQGLHAVGQSEKIEASRKYELLSLLVFLFLSDEDMTKSKGKDPLEGLGGPMTRARARKAKEALQQVLSILFEYKPKFQGEKSKVVAIKTCLTIFLLHTGFRLLSWNLLSLILDLEPARSNPIVLLLSPSALSSSLSQTGLHFCDYNHIVEFMCVKFVSATYRLRSKKTTKGNGGKRFWKSIVVGFKPPREAIEDCFAEFPVSSRFLHPPYFDFRTLVHSSPFSCINCHFHFPSSASFVTFLNVCQQTSYSSIMKNSSSSSTQRKCAFARKCARLVKEQRARFYIMRHCVIMLICWHEYNDS</sequence>
<keyword evidence="6" id="KW-0472">Membrane</keyword>
<dbReference type="GO" id="GO:0008285">
    <property type="term" value="P:negative regulation of cell population proliferation"/>
    <property type="evidence" value="ECO:0007669"/>
    <property type="project" value="InterPro"/>
</dbReference>
<name>A0A445H731_GLYSO</name>
<keyword evidence="5" id="KW-1133">Transmembrane helix</keyword>
<evidence type="ECO:0000313" key="9">
    <source>
        <dbReference type="Proteomes" id="UP000289340"/>
    </source>
</evidence>
<proteinExistence type="inferred from homology"/>
<keyword evidence="2" id="KW-0217">Developmental protein</keyword>
<comment type="caution">
    <text evidence="8">The sequence shown here is derived from an EMBL/GenBank/DDBJ whole genome shotgun (WGS) entry which is preliminary data.</text>
</comment>
<dbReference type="InterPro" id="IPR012552">
    <property type="entry name" value="DVL"/>
</dbReference>
<keyword evidence="4" id="KW-0812">Transmembrane</keyword>
<protein>
    <submittedName>
        <fullName evidence="8">Uncharacterized protein</fullName>
    </submittedName>
</protein>
<evidence type="ECO:0000256" key="4">
    <source>
        <dbReference type="ARBA" id="ARBA00022692"/>
    </source>
</evidence>
<comment type="similarity">
    <text evidence="7">Belongs to the DVL/RTFL small polypeptides family.</text>
</comment>
<reference evidence="8 9" key="1">
    <citation type="submission" date="2018-09" db="EMBL/GenBank/DDBJ databases">
        <title>A high-quality reference genome of wild soybean provides a powerful tool to mine soybean genomes.</title>
        <authorList>
            <person name="Xie M."/>
            <person name="Chung C.Y.L."/>
            <person name="Li M.-W."/>
            <person name="Wong F.-L."/>
            <person name="Chan T.-F."/>
            <person name="Lam H.-M."/>
        </authorList>
    </citation>
    <scope>NUCLEOTIDE SEQUENCE [LARGE SCALE GENOMIC DNA]</scope>
    <source>
        <strain evidence="9">cv. W05</strain>
        <tissue evidence="8">Hypocotyl of etiolated seedlings</tissue>
    </source>
</reference>
<evidence type="ECO:0000256" key="6">
    <source>
        <dbReference type="ARBA" id="ARBA00023136"/>
    </source>
</evidence>
<dbReference type="Proteomes" id="UP000289340">
    <property type="component" value="Chromosome 14"/>
</dbReference>
<organism evidence="8 9">
    <name type="scientific">Glycine soja</name>
    <name type="common">Wild soybean</name>
    <dbReference type="NCBI Taxonomy" id="3848"/>
    <lineage>
        <taxon>Eukaryota</taxon>
        <taxon>Viridiplantae</taxon>
        <taxon>Streptophyta</taxon>
        <taxon>Embryophyta</taxon>
        <taxon>Tracheophyta</taxon>
        <taxon>Spermatophyta</taxon>
        <taxon>Magnoliopsida</taxon>
        <taxon>eudicotyledons</taxon>
        <taxon>Gunneridae</taxon>
        <taxon>Pentapetalae</taxon>
        <taxon>rosids</taxon>
        <taxon>fabids</taxon>
        <taxon>Fabales</taxon>
        <taxon>Fabaceae</taxon>
        <taxon>Papilionoideae</taxon>
        <taxon>50 kb inversion clade</taxon>
        <taxon>NPAAA clade</taxon>
        <taxon>indigoferoid/millettioid clade</taxon>
        <taxon>Phaseoleae</taxon>
        <taxon>Glycine</taxon>
        <taxon>Glycine subgen. Soja</taxon>
    </lineage>
</organism>
<dbReference type="GO" id="GO:0048367">
    <property type="term" value="P:shoot system development"/>
    <property type="evidence" value="ECO:0007669"/>
    <property type="project" value="UniProtKB-ARBA"/>
</dbReference>